<dbReference type="AlphaFoldDB" id="D1YWH0"/>
<keyword evidence="2" id="KW-1185">Reference proteome</keyword>
<reference evidence="1 2" key="2">
    <citation type="journal article" date="2008" name="Int. J. Syst. Evol. Microbiol.">
        <title>Methanocella paludicola gen. nov., sp. nov., a methane-producing archaeon, the first isolate of the lineage 'Rice Cluster I', and proposal of the new archaeal order Methanocellales ord. nov.</title>
        <authorList>
            <person name="Sakai S."/>
            <person name="Imachi H."/>
            <person name="Hanada S."/>
            <person name="Ohashi A."/>
            <person name="Harada H."/>
            <person name="Kamagata Y."/>
        </authorList>
    </citation>
    <scope>NUCLEOTIDE SEQUENCE [LARGE SCALE GENOMIC DNA]</scope>
    <source>
        <strain evidence="2">DSM 17711 / JCM 13418 / NBRC 101707 / SANAE</strain>
    </source>
</reference>
<sequence length="128" mass="14531">MDICMDPNVFSSGPNFLEWMRKKDVKGYLSSLAFMELSYYEMKRVGGSMVKFLGVLNGLDIEIVSFDKGQAMIAAKNALHGHDFSDNAVDYGIGAYAYKRKIPLVTNNKKHFQWVGEVYTPAEFMKKQ</sequence>
<reference evidence="2" key="3">
    <citation type="journal article" date="2011" name="PLoS ONE">
        <title>Genome sequence of a mesophilic hydrogenotrophic methanogen Methanocella paludicola, the first cultivated representative of the order Methanocellales.</title>
        <authorList>
            <person name="Sakai S."/>
            <person name="Takaki Y."/>
            <person name="Shimamura S."/>
            <person name="Sekine M."/>
            <person name="Tajima T."/>
            <person name="Kosugi H."/>
            <person name="Ichikawa N."/>
            <person name="Tasumi E."/>
            <person name="Hiraki A.T."/>
            <person name="Shimizu A."/>
            <person name="Kato Y."/>
            <person name="Nishiko R."/>
            <person name="Mori K."/>
            <person name="Fujita N."/>
            <person name="Imachi H."/>
            <person name="Takai K."/>
        </authorList>
    </citation>
    <scope>NUCLEOTIDE SEQUENCE [LARGE SCALE GENOMIC DNA]</scope>
    <source>
        <strain evidence="2">DSM 17711 / JCM 13418 / NBRC 101707 / SANAE</strain>
    </source>
</reference>
<reference evidence="1 2" key="1">
    <citation type="journal article" date="2007" name="Appl. Environ. Microbiol.">
        <title>Isolation of key methanogens for global methane emission from rice paddy fields: a novel isolate affiliated with the clone cluster rice cluster I.</title>
        <authorList>
            <person name="Sakai S."/>
            <person name="Imachi H."/>
            <person name="Sekiguchi Y."/>
            <person name="Ohashi A."/>
            <person name="Harada H."/>
            <person name="Kamagata Y."/>
        </authorList>
    </citation>
    <scope>NUCLEOTIDE SEQUENCE [LARGE SCALE GENOMIC DNA]</scope>
    <source>
        <strain evidence="2">DSM 17711 / JCM 13418 / NBRC 101707 / SANAE</strain>
    </source>
</reference>
<protein>
    <recommendedName>
        <fullName evidence="3">PIN domain-containing protein</fullName>
    </recommendedName>
</protein>
<dbReference type="SUPFAM" id="SSF88723">
    <property type="entry name" value="PIN domain-like"/>
    <property type="match status" value="1"/>
</dbReference>
<dbReference type="InParanoid" id="D1YWH0"/>
<dbReference type="InterPro" id="IPR029060">
    <property type="entry name" value="PIN-like_dom_sf"/>
</dbReference>
<organism evidence="1 2">
    <name type="scientific">Methanocella paludicola (strain DSM 17711 / JCM 13418 / NBRC 101707 / SANAE)</name>
    <dbReference type="NCBI Taxonomy" id="304371"/>
    <lineage>
        <taxon>Archaea</taxon>
        <taxon>Methanobacteriati</taxon>
        <taxon>Methanobacteriota</taxon>
        <taxon>Stenosarchaea group</taxon>
        <taxon>Methanomicrobia</taxon>
        <taxon>Methanocellales</taxon>
        <taxon>Methanocellaceae</taxon>
        <taxon>Methanocella</taxon>
    </lineage>
</organism>
<evidence type="ECO:0000313" key="1">
    <source>
        <dbReference type="EMBL" id="BAI60792.1"/>
    </source>
</evidence>
<dbReference type="OrthoDB" id="70111at2157"/>
<dbReference type="eggNOG" id="arCOG02219">
    <property type="taxonomic scope" value="Archaea"/>
</dbReference>
<dbReference type="STRING" id="304371.MCP_0720"/>
<evidence type="ECO:0008006" key="3">
    <source>
        <dbReference type="Google" id="ProtNLM"/>
    </source>
</evidence>
<name>D1YWH0_METPS</name>
<dbReference type="KEGG" id="mpd:MCP_0720"/>
<dbReference type="EMBL" id="AP011532">
    <property type="protein sequence ID" value="BAI60792.1"/>
    <property type="molecule type" value="Genomic_DNA"/>
</dbReference>
<evidence type="ECO:0000313" key="2">
    <source>
        <dbReference type="Proteomes" id="UP000001882"/>
    </source>
</evidence>
<proteinExistence type="predicted"/>
<gene>
    <name evidence="1" type="ordered locus">MCP_0720</name>
</gene>
<dbReference type="Proteomes" id="UP000001882">
    <property type="component" value="Chromosome"/>
</dbReference>
<dbReference type="Gene3D" id="3.40.50.1010">
    <property type="entry name" value="5'-nuclease"/>
    <property type="match status" value="1"/>
</dbReference>
<accession>D1YWH0</accession>